<dbReference type="VEuPathDB" id="AmoebaDB:EHI8A_175920"/>
<sequence>MMARPKQRIEVASTELSKLVIQKKKVEEVRKWINENLTKPKILIVNGPNGCGKTTLIKSIGKEDRIQVKEMDSKINDKKGKSKEEMREWVLYSSEMRGLFGGDWRRSCILFEEECSSDWYVELFVDYVRNGKMPLIITCNESIKNSINKYIETNKGNYEYEKLKESISYVTLNPITMNCIKKCLNGMSQGIINSIAEGCHGDLRIALNNKEIIEINSKFVQVISTNEAISFFHLIGRIIHTEPVYNEYEKRYELKHSPSSVAKELQGRERIIPLIEHNIISTIKEMKYLTYVEHYICLADIFQKQAFNQPLCEYLTCAVITGSVMVIPRKEKRMVEIEASPVNQSFSTMNKKGNKEIEECKECFSKIINNCITKQNQTIPFNIEYDAFCSDVLPFIEILNSNGMIQSHQLEYCLKQIHSHSNVFQFVIST</sequence>
<dbReference type="AlphaFoldDB" id="A0A5K1UIL4"/>
<evidence type="ECO:0000313" key="8">
    <source>
        <dbReference type="EMBL" id="GAT96805.1"/>
    </source>
</evidence>
<protein>
    <submittedName>
        <fullName evidence="8">Uncharacterized protein</fullName>
    </submittedName>
</protein>
<name>A0A5K1UIL4_ENTHI</name>
<dbReference type="VEuPathDB" id="AmoebaDB:EHI_082050"/>
<dbReference type="VEuPathDB" id="AmoebaDB:KM1_247510"/>
<dbReference type="Proteomes" id="UP000078387">
    <property type="component" value="Unassembled WGS sequence"/>
</dbReference>
<dbReference type="InterPro" id="IPR027417">
    <property type="entry name" value="P-loop_NTPase"/>
</dbReference>
<keyword evidence="7" id="KW-0131">Cell cycle</keyword>
<comment type="similarity">
    <text evidence="2">Belongs to the rad17/RAD24 family.</text>
</comment>
<keyword evidence="6" id="KW-0539">Nucleus</keyword>
<evidence type="ECO:0000256" key="6">
    <source>
        <dbReference type="ARBA" id="ARBA00023242"/>
    </source>
</evidence>
<reference evidence="8 9" key="1">
    <citation type="submission" date="2016-05" db="EMBL/GenBank/DDBJ databases">
        <title>First whole genome sequencing of Entamoeba histolytica HM1:IMSS-clone-6.</title>
        <authorList>
            <person name="Mukherjee Avik.K."/>
            <person name="Izumyama S."/>
            <person name="Nakada-Tsukui K."/>
            <person name="Nozaki T."/>
        </authorList>
    </citation>
    <scope>NUCLEOTIDE SEQUENCE [LARGE SCALE GENOMIC DNA]</scope>
    <source>
        <strain evidence="8 9">HM1:IMSS clone 6</strain>
    </source>
</reference>
<dbReference type="GO" id="GO:0000077">
    <property type="term" value="P:DNA damage checkpoint signaling"/>
    <property type="evidence" value="ECO:0007669"/>
    <property type="project" value="TreeGrafter"/>
</dbReference>
<dbReference type="GO" id="GO:0033314">
    <property type="term" value="P:mitotic DNA replication checkpoint signaling"/>
    <property type="evidence" value="ECO:0007669"/>
    <property type="project" value="TreeGrafter"/>
</dbReference>
<dbReference type="CDD" id="cd00267">
    <property type="entry name" value="ABC_ATPase"/>
    <property type="match status" value="1"/>
</dbReference>
<proteinExistence type="inferred from homology"/>
<dbReference type="VEuPathDB" id="AmoebaDB:EHI5A_196300"/>
<dbReference type="Pfam" id="PF03215">
    <property type="entry name" value="Rad17"/>
    <property type="match status" value="1"/>
</dbReference>
<dbReference type="PANTHER" id="PTHR12172:SF0">
    <property type="entry name" value="CELL CYCLE CHECKPOINT PROTEIN RAD17"/>
    <property type="match status" value="1"/>
</dbReference>
<evidence type="ECO:0000256" key="3">
    <source>
        <dbReference type="ARBA" id="ARBA00022741"/>
    </source>
</evidence>
<dbReference type="InterPro" id="IPR004582">
    <property type="entry name" value="Checkpoint_prot_Rad17_Rad24"/>
</dbReference>
<evidence type="ECO:0000256" key="2">
    <source>
        <dbReference type="ARBA" id="ARBA00006168"/>
    </source>
</evidence>
<organism evidence="8 9">
    <name type="scientific">Entamoeba histolytica</name>
    <dbReference type="NCBI Taxonomy" id="5759"/>
    <lineage>
        <taxon>Eukaryota</taxon>
        <taxon>Amoebozoa</taxon>
        <taxon>Evosea</taxon>
        <taxon>Archamoebae</taxon>
        <taxon>Mastigamoebida</taxon>
        <taxon>Entamoebidae</taxon>
        <taxon>Entamoeba</taxon>
    </lineage>
</organism>
<keyword evidence="5" id="KW-0067">ATP-binding</keyword>
<dbReference type="EMBL" id="BDEQ01000001">
    <property type="protein sequence ID" value="GAT96805.1"/>
    <property type="molecule type" value="Genomic_DNA"/>
</dbReference>
<dbReference type="GO" id="GO:0006281">
    <property type="term" value="P:DNA repair"/>
    <property type="evidence" value="ECO:0007669"/>
    <property type="project" value="InterPro"/>
</dbReference>
<evidence type="ECO:0000256" key="4">
    <source>
        <dbReference type="ARBA" id="ARBA00022763"/>
    </source>
</evidence>
<dbReference type="SUPFAM" id="SSF52540">
    <property type="entry name" value="P-loop containing nucleoside triphosphate hydrolases"/>
    <property type="match status" value="1"/>
</dbReference>
<keyword evidence="4" id="KW-0227">DNA damage</keyword>
<dbReference type="OMA" id="ECKECFN"/>
<gene>
    <name evidence="8" type="ORF">CL6EHI_082050</name>
</gene>
<evidence type="ECO:0000256" key="1">
    <source>
        <dbReference type="ARBA" id="ARBA00004123"/>
    </source>
</evidence>
<accession>A0A5K1UIL4</accession>
<dbReference type="PANTHER" id="PTHR12172">
    <property type="entry name" value="CELL CYCLE CHECKPOINT PROTEIN RAD17"/>
    <property type="match status" value="1"/>
</dbReference>
<dbReference type="GO" id="GO:0005524">
    <property type="term" value="F:ATP binding"/>
    <property type="evidence" value="ECO:0007669"/>
    <property type="project" value="UniProtKB-KW"/>
</dbReference>
<dbReference type="GO" id="GO:0003689">
    <property type="term" value="F:DNA clamp loader activity"/>
    <property type="evidence" value="ECO:0007669"/>
    <property type="project" value="TreeGrafter"/>
</dbReference>
<evidence type="ECO:0000256" key="5">
    <source>
        <dbReference type="ARBA" id="ARBA00022840"/>
    </source>
</evidence>
<dbReference type="GO" id="GO:0003682">
    <property type="term" value="F:chromatin binding"/>
    <property type="evidence" value="ECO:0007669"/>
    <property type="project" value="TreeGrafter"/>
</dbReference>
<dbReference type="Gene3D" id="3.40.50.300">
    <property type="entry name" value="P-loop containing nucleotide triphosphate hydrolases"/>
    <property type="match status" value="1"/>
</dbReference>
<dbReference type="VEuPathDB" id="AmoebaDB:EHI7A_154650"/>
<comment type="caution">
    <text evidence="8">The sequence shown here is derived from an EMBL/GenBank/DDBJ whole genome shotgun (WGS) entry which is preliminary data.</text>
</comment>
<evidence type="ECO:0000313" key="9">
    <source>
        <dbReference type="Proteomes" id="UP000078387"/>
    </source>
</evidence>
<dbReference type="GO" id="GO:0005634">
    <property type="term" value="C:nucleus"/>
    <property type="evidence" value="ECO:0007669"/>
    <property type="project" value="UniProtKB-SubCell"/>
</dbReference>
<keyword evidence="3" id="KW-0547">Nucleotide-binding</keyword>
<comment type="subcellular location">
    <subcellularLocation>
        <location evidence="1">Nucleus</location>
    </subcellularLocation>
</comment>
<evidence type="ECO:0000256" key="7">
    <source>
        <dbReference type="ARBA" id="ARBA00023306"/>
    </source>
</evidence>